<dbReference type="PANTHER" id="PTHR30146">
    <property type="entry name" value="LACI-RELATED TRANSCRIPTIONAL REPRESSOR"/>
    <property type="match status" value="1"/>
</dbReference>
<dbReference type="PANTHER" id="PTHR30146:SF109">
    <property type="entry name" value="HTH-TYPE TRANSCRIPTIONAL REGULATOR GALS"/>
    <property type="match status" value="1"/>
</dbReference>
<accession>A0ABS5JDN3</accession>
<keyword evidence="6" id="KW-1185">Reference proteome</keyword>
<gene>
    <name evidence="5" type="ORF">JK232_04065</name>
</gene>
<dbReference type="InterPro" id="IPR010982">
    <property type="entry name" value="Lambda_DNA-bd_dom_sf"/>
</dbReference>
<feature type="domain" description="HTH lacI-type" evidence="4">
    <location>
        <begin position="3"/>
        <end position="57"/>
    </location>
</feature>
<evidence type="ECO:0000256" key="1">
    <source>
        <dbReference type="ARBA" id="ARBA00023015"/>
    </source>
</evidence>
<dbReference type="PROSITE" id="PS00356">
    <property type="entry name" value="HTH_LACI_1"/>
    <property type="match status" value="1"/>
</dbReference>
<protein>
    <submittedName>
        <fullName evidence="5">LacI family DNA-binding transcriptional regulator</fullName>
    </submittedName>
</protein>
<evidence type="ECO:0000256" key="3">
    <source>
        <dbReference type="ARBA" id="ARBA00023163"/>
    </source>
</evidence>
<dbReference type="Pfam" id="PF00532">
    <property type="entry name" value="Peripla_BP_1"/>
    <property type="match status" value="1"/>
</dbReference>
<dbReference type="PRINTS" id="PR00036">
    <property type="entry name" value="HTHLACI"/>
</dbReference>
<comment type="caution">
    <text evidence="5">The sequence shown here is derived from an EMBL/GenBank/DDBJ whole genome shotgun (WGS) entry which is preliminary data.</text>
</comment>
<sequence>MAATIYDIARMAGVSKSTVSRVLNNQPNISPEARDRVLQAIDTLNYQPSKLARALTSSGFDAIMVISTRPTRSTLGNPFFADIVHAIASRAEEEGFDVILQTSRNSEDDLQKCLVKIKEKMVKGIIMLSSPADEAFFAQLDSYTIPVVVIGRVEGQYRHIFSVDTDNVHDSYRMTQVLIAQGHRAIACLHASLDFHVSIDRLAGYRQAMADAGLPVDPAWIVDGGNSVEEGYEAACRLLALPSLPTAVLATDALKILSLYRAAQEQGCSIPDRLSVMGFSNTGISPLLTPPLSGIDVPTAQLGWQGGDLLFARIAGREPSQMHTLVETEIRYARSTAAPAPRHKA</sequence>
<proteinExistence type="predicted"/>
<dbReference type="EMBL" id="JAERKB010000002">
    <property type="protein sequence ID" value="MBS0968065.1"/>
    <property type="molecule type" value="Genomic_DNA"/>
</dbReference>
<keyword evidence="3" id="KW-0804">Transcription</keyword>
<dbReference type="InterPro" id="IPR001761">
    <property type="entry name" value="Peripla_BP/Lac1_sug-bd_dom"/>
</dbReference>
<dbReference type="CDD" id="cd01392">
    <property type="entry name" value="HTH_LacI"/>
    <property type="match status" value="1"/>
</dbReference>
<dbReference type="InterPro" id="IPR028082">
    <property type="entry name" value="Peripla_BP_I"/>
</dbReference>
<keyword evidence="2 5" id="KW-0238">DNA-binding</keyword>
<dbReference type="SUPFAM" id="SSF47413">
    <property type="entry name" value="lambda repressor-like DNA-binding domains"/>
    <property type="match status" value="1"/>
</dbReference>
<evidence type="ECO:0000256" key="2">
    <source>
        <dbReference type="ARBA" id="ARBA00023125"/>
    </source>
</evidence>
<dbReference type="SMART" id="SM00354">
    <property type="entry name" value="HTH_LACI"/>
    <property type="match status" value="1"/>
</dbReference>
<dbReference type="PROSITE" id="PS50932">
    <property type="entry name" value="HTH_LACI_2"/>
    <property type="match status" value="1"/>
</dbReference>
<dbReference type="RefSeq" id="WP_212588854.1">
    <property type="nucleotide sequence ID" value="NZ_JAERKB010000002.1"/>
</dbReference>
<dbReference type="CDD" id="cd06267">
    <property type="entry name" value="PBP1_LacI_sugar_binding-like"/>
    <property type="match status" value="1"/>
</dbReference>
<dbReference type="InterPro" id="IPR000843">
    <property type="entry name" value="HTH_LacI"/>
</dbReference>
<evidence type="ECO:0000313" key="6">
    <source>
        <dbReference type="Proteomes" id="UP000680634"/>
    </source>
</evidence>
<dbReference type="GO" id="GO:0003677">
    <property type="term" value="F:DNA binding"/>
    <property type="evidence" value="ECO:0007669"/>
    <property type="project" value="UniProtKB-KW"/>
</dbReference>
<reference evidence="6" key="2">
    <citation type="submission" date="2023-07" db="EMBL/GenBank/DDBJ databases">
        <title>Genome-inferred correspondence between phylogeny and metabolic traits in the wild Drosophila gut microbiome.</title>
        <authorList>
            <person name="Bueno E."/>
            <person name="Blow F."/>
            <person name="Douglas A.E."/>
        </authorList>
    </citation>
    <scope>NUCLEOTIDE SEQUENCE [LARGE SCALE GENOMIC DNA]</scope>
    <source>
        <strain evidence="6">JGM97</strain>
    </source>
</reference>
<name>A0ABS5JDN3_9GAMM</name>
<keyword evidence="1" id="KW-0805">Transcription regulation</keyword>
<organism evidence="5 6">
    <name type="scientific">Nissabacter archeti</name>
    <dbReference type="NCBI Taxonomy" id="1917880"/>
    <lineage>
        <taxon>Bacteria</taxon>
        <taxon>Pseudomonadati</taxon>
        <taxon>Pseudomonadota</taxon>
        <taxon>Gammaproteobacteria</taxon>
        <taxon>Enterobacterales</taxon>
        <taxon>Yersiniaceae</taxon>
        <taxon>Nissabacter</taxon>
    </lineage>
</organism>
<reference evidence="5 6" key="1">
    <citation type="submission" date="2020-12" db="EMBL/GenBank/DDBJ databases">
        <authorList>
            <person name="Mcmullen J.G."/>
        </authorList>
    </citation>
    <scope>NUCLEOTIDE SEQUENCE [LARGE SCALE GENOMIC DNA]</scope>
    <source>
        <strain evidence="5 6">JGM97</strain>
    </source>
</reference>
<dbReference type="Gene3D" id="1.10.260.40">
    <property type="entry name" value="lambda repressor-like DNA-binding domains"/>
    <property type="match status" value="1"/>
</dbReference>
<dbReference type="Pfam" id="PF00356">
    <property type="entry name" value="LacI"/>
    <property type="match status" value="1"/>
</dbReference>
<evidence type="ECO:0000313" key="5">
    <source>
        <dbReference type="EMBL" id="MBS0968065.1"/>
    </source>
</evidence>
<dbReference type="SUPFAM" id="SSF53822">
    <property type="entry name" value="Periplasmic binding protein-like I"/>
    <property type="match status" value="1"/>
</dbReference>
<dbReference type="Gene3D" id="3.40.50.2300">
    <property type="match status" value="2"/>
</dbReference>
<dbReference type="Proteomes" id="UP000680634">
    <property type="component" value="Unassembled WGS sequence"/>
</dbReference>
<evidence type="ECO:0000259" key="4">
    <source>
        <dbReference type="PROSITE" id="PS50932"/>
    </source>
</evidence>